<feature type="region of interest" description="Disordered" evidence="1">
    <location>
        <begin position="1"/>
        <end position="28"/>
    </location>
</feature>
<reference evidence="2" key="2">
    <citation type="submission" date="2012-06" db="EMBL/GenBank/DDBJ databases">
        <authorList>
            <person name="Yu Y."/>
            <person name="Currie J."/>
            <person name="Lomeli R."/>
            <person name="Angelova A."/>
            <person name="Collura K."/>
            <person name="Wissotski M."/>
            <person name="Campos D."/>
            <person name="Kudrna D."/>
            <person name="Golser W."/>
            <person name="Ashely E."/>
            <person name="Descour A."/>
            <person name="Fernandes J."/>
            <person name="Soderlund C."/>
            <person name="Walbot V."/>
        </authorList>
    </citation>
    <scope>NUCLEOTIDE SEQUENCE</scope>
    <source>
        <strain evidence="2">B73</strain>
    </source>
</reference>
<reference evidence="2" key="1">
    <citation type="journal article" date="2009" name="PLoS Genet.">
        <title>Sequencing, mapping, and analysis of 27,455 maize full-length cDNAs.</title>
        <authorList>
            <person name="Soderlund C."/>
            <person name="Descour A."/>
            <person name="Kudrna D."/>
            <person name="Bomhoff M."/>
            <person name="Boyd L."/>
            <person name="Currie J."/>
            <person name="Angelova A."/>
            <person name="Collura K."/>
            <person name="Wissotski M."/>
            <person name="Ashley E."/>
            <person name="Morrow D."/>
            <person name="Fernandes J."/>
            <person name="Walbot V."/>
            <person name="Yu Y."/>
        </authorList>
    </citation>
    <scope>NUCLEOTIDE SEQUENCE</scope>
    <source>
        <strain evidence="2">B73</strain>
    </source>
</reference>
<organism evidence="2">
    <name type="scientific">Zea mays</name>
    <name type="common">Maize</name>
    <dbReference type="NCBI Taxonomy" id="4577"/>
    <lineage>
        <taxon>Eukaryota</taxon>
        <taxon>Viridiplantae</taxon>
        <taxon>Streptophyta</taxon>
        <taxon>Embryophyta</taxon>
        <taxon>Tracheophyta</taxon>
        <taxon>Spermatophyta</taxon>
        <taxon>Magnoliopsida</taxon>
        <taxon>Liliopsida</taxon>
        <taxon>Poales</taxon>
        <taxon>Poaceae</taxon>
        <taxon>PACMAD clade</taxon>
        <taxon>Panicoideae</taxon>
        <taxon>Andropogonodae</taxon>
        <taxon>Andropogoneae</taxon>
        <taxon>Tripsacinae</taxon>
        <taxon>Zea</taxon>
    </lineage>
</organism>
<dbReference type="AlphaFoldDB" id="C0P9U6"/>
<proteinExistence type="evidence at transcript level"/>
<name>C0P9U6_MAIZE</name>
<protein>
    <submittedName>
        <fullName evidence="2">Uncharacterized protein</fullName>
    </submittedName>
</protein>
<sequence length="358" mass="38008">MDVRCSFKPQGLTPRRKPAAEGSLLSRGGDGRLHGLEPGLLGLELVAHVQVHVVLEHEARVRGLGAVLLGGADERGGREDDGVGARVVEGRDGHAVAVGAREHAVHDALVPPVGDHLQLVADVGDDGVAHGRHVHPLPAPEQLQAAHLVVLEQQHDAAGVGVRAEAVDEVRARARRVRAHLGAERRAVRPREGRLQVPGLQAQVLAQQVQQPLRQLADLRCELLHHLPVAVVDVGEVGEVGGREVADEEGALPVHVLDVGALLAGLQRPGRELLELGLPEGGVVRLGQPLHLVHQLVRDAVVQQLEEAPVLAAVADDLHGRGPLLCLQLLHVHHREGGNRGRHLSLASSRVSQLGCFA</sequence>
<accession>C0P9U6</accession>
<evidence type="ECO:0000256" key="1">
    <source>
        <dbReference type="SAM" id="MobiDB-lite"/>
    </source>
</evidence>
<dbReference type="EMBL" id="BT065065">
    <property type="protein sequence ID" value="ACN30941.1"/>
    <property type="molecule type" value="mRNA"/>
</dbReference>
<evidence type="ECO:0000313" key="2">
    <source>
        <dbReference type="EMBL" id="ACN30941.1"/>
    </source>
</evidence>